<dbReference type="Pfam" id="PF19298">
    <property type="entry name" value="KshA_C"/>
    <property type="match status" value="1"/>
</dbReference>
<keyword evidence="5" id="KW-0560">Oxidoreductase</keyword>
<feature type="transmembrane region" description="Helical" evidence="12">
    <location>
        <begin position="35"/>
        <end position="58"/>
    </location>
</feature>
<evidence type="ECO:0000313" key="15">
    <source>
        <dbReference type="Proteomes" id="UP000693946"/>
    </source>
</evidence>
<feature type="domain" description="Rieske" evidence="13">
    <location>
        <begin position="105"/>
        <end position="209"/>
    </location>
</feature>
<proteinExistence type="inferred from homology"/>
<keyword evidence="4 12" id="KW-1133">Transmembrane helix</keyword>
<dbReference type="PROSITE" id="PS51296">
    <property type="entry name" value="RIESKE"/>
    <property type="match status" value="1"/>
</dbReference>
<protein>
    <recommendedName>
        <fullName evidence="9">cholesterol 7-desaturase</fullName>
        <ecNumber evidence="9">1.14.19.21</ecNumber>
    </recommendedName>
</protein>
<dbReference type="CDD" id="cd03469">
    <property type="entry name" value="Rieske_RO_Alpha_N"/>
    <property type="match status" value="1"/>
</dbReference>
<keyword evidence="15" id="KW-1185">Reference proteome</keyword>
<comment type="pathway">
    <text evidence="7">Steroid hormone biosynthesis; dafachronic acid biosynthesis.</text>
</comment>
<comment type="catalytic activity">
    <reaction evidence="10">
        <text>cholesterol + NADH + O2 + H(+) = 7-dehydrocholesterol + NAD(+) + 2 H2O</text>
        <dbReference type="Rhea" id="RHEA:51644"/>
        <dbReference type="ChEBI" id="CHEBI:15377"/>
        <dbReference type="ChEBI" id="CHEBI:15378"/>
        <dbReference type="ChEBI" id="CHEBI:15379"/>
        <dbReference type="ChEBI" id="CHEBI:16113"/>
        <dbReference type="ChEBI" id="CHEBI:17759"/>
        <dbReference type="ChEBI" id="CHEBI:57540"/>
        <dbReference type="ChEBI" id="CHEBI:57945"/>
        <dbReference type="EC" id="1.14.19.21"/>
    </reaction>
    <physiologicalReaction direction="left-to-right" evidence="10">
        <dbReference type="Rhea" id="RHEA:51645"/>
    </physiologicalReaction>
</comment>
<dbReference type="InterPro" id="IPR045605">
    <property type="entry name" value="KshA-like_C"/>
</dbReference>
<comment type="subcellular location">
    <subcellularLocation>
        <location evidence="1">Membrane</location>
    </subcellularLocation>
</comment>
<evidence type="ECO:0000313" key="14">
    <source>
        <dbReference type="EMBL" id="KAG7498545.1"/>
    </source>
</evidence>
<evidence type="ECO:0000256" key="6">
    <source>
        <dbReference type="ARBA" id="ARBA00023136"/>
    </source>
</evidence>
<dbReference type="GO" id="GO:0170056">
    <property type="term" value="F:cholesterol 7-desaturase [NAD(P)H] activity"/>
    <property type="evidence" value="ECO:0007669"/>
    <property type="project" value="UniProtKB-EC"/>
</dbReference>
<evidence type="ECO:0000256" key="2">
    <source>
        <dbReference type="ARBA" id="ARBA00004972"/>
    </source>
</evidence>
<evidence type="ECO:0000256" key="1">
    <source>
        <dbReference type="ARBA" id="ARBA00004370"/>
    </source>
</evidence>
<comment type="pathway">
    <text evidence="2">Hormone biosynthesis.</text>
</comment>
<gene>
    <name evidence="14" type="ORF">JOB18_012287</name>
</gene>
<evidence type="ECO:0000256" key="4">
    <source>
        <dbReference type="ARBA" id="ARBA00022989"/>
    </source>
</evidence>
<dbReference type="Proteomes" id="UP000693946">
    <property type="component" value="Linkage Group LG21"/>
</dbReference>
<evidence type="ECO:0000256" key="5">
    <source>
        <dbReference type="ARBA" id="ARBA00023002"/>
    </source>
</evidence>
<evidence type="ECO:0000256" key="8">
    <source>
        <dbReference type="ARBA" id="ARBA00025729"/>
    </source>
</evidence>
<dbReference type="GO" id="GO:0008203">
    <property type="term" value="P:cholesterol metabolic process"/>
    <property type="evidence" value="ECO:0007669"/>
    <property type="project" value="InterPro"/>
</dbReference>
<evidence type="ECO:0000256" key="7">
    <source>
        <dbReference type="ARBA" id="ARBA00025712"/>
    </source>
</evidence>
<evidence type="ECO:0000256" key="11">
    <source>
        <dbReference type="ARBA" id="ARBA00049548"/>
    </source>
</evidence>
<dbReference type="InterPro" id="IPR017941">
    <property type="entry name" value="Rieske_2Fe-2S"/>
</dbReference>
<reference evidence="14 15" key="1">
    <citation type="journal article" date="2021" name="Sci. Rep.">
        <title>Chromosome anchoring in Senegalese sole (Solea senegalensis) reveals sex-associated markers and genome rearrangements in flatfish.</title>
        <authorList>
            <person name="Guerrero-Cozar I."/>
            <person name="Gomez-Garrido J."/>
            <person name="Berbel C."/>
            <person name="Martinez-Blanch J.F."/>
            <person name="Alioto T."/>
            <person name="Claros M.G."/>
            <person name="Gagnaire P.A."/>
            <person name="Manchado M."/>
        </authorList>
    </citation>
    <scope>NUCLEOTIDE SEQUENCE [LARGE SCALE GENOMIC DNA]</scope>
    <source>
        <strain evidence="14">Sse05_10M</strain>
    </source>
</reference>
<comment type="catalytic activity">
    <reaction evidence="11">
        <text>cholesterol + NADPH + O2 + H(+) = 7-dehydrocholesterol + NADP(+) + 2 H2O</text>
        <dbReference type="Rhea" id="RHEA:45024"/>
        <dbReference type="ChEBI" id="CHEBI:15377"/>
        <dbReference type="ChEBI" id="CHEBI:15378"/>
        <dbReference type="ChEBI" id="CHEBI:15379"/>
        <dbReference type="ChEBI" id="CHEBI:16113"/>
        <dbReference type="ChEBI" id="CHEBI:17759"/>
        <dbReference type="ChEBI" id="CHEBI:57783"/>
        <dbReference type="ChEBI" id="CHEBI:58349"/>
        <dbReference type="EC" id="1.14.19.21"/>
    </reaction>
    <physiologicalReaction direction="left-to-right" evidence="11">
        <dbReference type="Rhea" id="RHEA:45025"/>
    </physiologicalReaction>
</comment>
<dbReference type="AlphaFoldDB" id="A0AAV6R030"/>
<dbReference type="InterPro" id="IPR050584">
    <property type="entry name" value="Cholesterol_7-desaturase"/>
</dbReference>
<evidence type="ECO:0000256" key="10">
    <source>
        <dbReference type="ARBA" id="ARBA00047853"/>
    </source>
</evidence>
<dbReference type="Pfam" id="PF00355">
    <property type="entry name" value="Rieske"/>
    <property type="match status" value="1"/>
</dbReference>
<keyword evidence="6 12" id="KW-0472">Membrane</keyword>
<dbReference type="GO" id="GO:0016020">
    <property type="term" value="C:membrane"/>
    <property type="evidence" value="ECO:0007669"/>
    <property type="project" value="UniProtKB-SubCell"/>
</dbReference>
<dbReference type="EMBL" id="JAGKHQ010000014">
    <property type="protein sequence ID" value="KAG7498545.1"/>
    <property type="molecule type" value="Genomic_DNA"/>
</dbReference>
<comment type="similarity">
    <text evidence="8">Belongs to the cholesterol 7-desaturase family.</text>
</comment>
<accession>A0AAV6R030</accession>
<dbReference type="GO" id="GO:0005737">
    <property type="term" value="C:cytoplasm"/>
    <property type="evidence" value="ECO:0007669"/>
    <property type="project" value="TreeGrafter"/>
</dbReference>
<dbReference type="GO" id="GO:0051537">
    <property type="term" value="F:2 iron, 2 sulfur cluster binding"/>
    <property type="evidence" value="ECO:0007669"/>
    <property type="project" value="InterPro"/>
</dbReference>
<evidence type="ECO:0000256" key="3">
    <source>
        <dbReference type="ARBA" id="ARBA00022692"/>
    </source>
</evidence>
<dbReference type="PANTHER" id="PTHR21266">
    <property type="entry name" value="IRON-SULFUR DOMAIN CONTAINING PROTEIN"/>
    <property type="match status" value="1"/>
</dbReference>
<sequence>MYSLKLKQHVDSAGDAEQVSGEPLWTEAVLPGCPVRAVLCVTAAVTVLLGLLWLYRLIFCPLLLRRRLDEVGYVTEKQRSRAQVANEVRRRRKTGDLPPVYPNGWYRILDSSMLERGDVKDVTVLGQQVAVFRGLDGRVYALDAYCPHLGANLAVGGRVVGNCIECPFHGWQFGGNDGKCVKIPYAEKVPHFAKVRPWPSCEVNNQILVWFHCDGEDPEWTVPEQQEITEGQWVYRGRTEHFINAHIQELPENIGDFAHLNFLHTPGFISGTDLRFTGTRICTFLQHIWKAQWEPESEPNKHCSRMFLQHTLTVFGQHFSLLDVHVVARQVGPGLVWMHFKHSFLGRGLILQSVTPVEPLLQFVTHTIYYQANVPALIPKFILRVECVQFERDVMIWNNKKYVSKPLLTKEDSCIQRHRRWFSQFYSDNSPQLQQRRDTLHF</sequence>
<keyword evidence="3 12" id="KW-0812">Transmembrane</keyword>
<evidence type="ECO:0000256" key="9">
    <source>
        <dbReference type="ARBA" id="ARBA00026095"/>
    </source>
</evidence>
<evidence type="ECO:0000259" key="13">
    <source>
        <dbReference type="PROSITE" id="PS51296"/>
    </source>
</evidence>
<dbReference type="EC" id="1.14.19.21" evidence="9"/>
<comment type="caution">
    <text evidence="14">The sequence shown here is derived from an EMBL/GenBank/DDBJ whole genome shotgun (WGS) entry which is preliminary data.</text>
</comment>
<organism evidence="14 15">
    <name type="scientific">Solea senegalensis</name>
    <name type="common">Senegalese sole</name>
    <dbReference type="NCBI Taxonomy" id="28829"/>
    <lineage>
        <taxon>Eukaryota</taxon>
        <taxon>Metazoa</taxon>
        <taxon>Chordata</taxon>
        <taxon>Craniata</taxon>
        <taxon>Vertebrata</taxon>
        <taxon>Euteleostomi</taxon>
        <taxon>Actinopterygii</taxon>
        <taxon>Neopterygii</taxon>
        <taxon>Teleostei</taxon>
        <taxon>Neoteleostei</taxon>
        <taxon>Acanthomorphata</taxon>
        <taxon>Carangaria</taxon>
        <taxon>Pleuronectiformes</taxon>
        <taxon>Pleuronectoidei</taxon>
        <taxon>Soleidae</taxon>
        <taxon>Solea</taxon>
    </lineage>
</organism>
<name>A0AAV6R030_SOLSE</name>
<evidence type="ECO:0000256" key="12">
    <source>
        <dbReference type="SAM" id="Phobius"/>
    </source>
</evidence>
<dbReference type="PANTHER" id="PTHR21266:SF32">
    <property type="entry name" value="CHOLESTEROL 7-DESATURASE NVD"/>
    <property type="match status" value="1"/>
</dbReference>